<dbReference type="InterPro" id="IPR046342">
    <property type="entry name" value="CBS_dom_sf"/>
</dbReference>
<protein>
    <submittedName>
        <fullName evidence="4">Histidine kinase</fullName>
    </submittedName>
</protein>
<evidence type="ECO:0000256" key="2">
    <source>
        <dbReference type="PROSITE-ProRule" id="PRU00703"/>
    </source>
</evidence>
<dbReference type="SMART" id="SM00116">
    <property type="entry name" value="CBS"/>
    <property type="match status" value="2"/>
</dbReference>
<feature type="domain" description="CBS" evidence="3">
    <location>
        <begin position="12"/>
        <end position="68"/>
    </location>
</feature>
<keyword evidence="1 2" id="KW-0129">CBS domain</keyword>
<dbReference type="AlphaFoldDB" id="A0A2A4MMT6"/>
<dbReference type="InterPro" id="IPR000644">
    <property type="entry name" value="CBS_dom"/>
</dbReference>
<evidence type="ECO:0000259" key="3">
    <source>
        <dbReference type="PROSITE" id="PS51371"/>
    </source>
</evidence>
<dbReference type="InterPro" id="IPR044725">
    <property type="entry name" value="CBSX3_CBS_dom"/>
</dbReference>
<comment type="caution">
    <text evidence="4">The sequence shown here is derived from an EMBL/GenBank/DDBJ whole genome shotgun (WGS) entry which is preliminary data.</text>
</comment>
<sequence length="143" mass="16012">MHTIRQILANKSTSCIFSILPTATVYTAIEMMADKQVGALLVMDKGRLLGIISERDYAREVILKGRSSKQTDVEKIMSKKVITVHSQHRVNESLALMTEKRIRHLPVVDNGHVIGIISIGDLVKDVISDQQSTIEQLENYIRG</sequence>
<keyword evidence="4" id="KW-0418">Kinase</keyword>
<proteinExistence type="predicted"/>
<dbReference type="Proteomes" id="UP000218172">
    <property type="component" value="Unassembled WGS sequence"/>
</dbReference>
<dbReference type="PANTHER" id="PTHR43080:SF2">
    <property type="entry name" value="CBS DOMAIN-CONTAINING PROTEIN"/>
    <property type="match status" value="1"/>
</dbReference>
<dbReference type="SUPFAM" id="SSF54631">
    <property type="entry name" value="CBS-domain pair"/>
    <property type="match status" value="1"/>
</dbReference>
<evidence type="ECO:0000313" key="4">
    <source>
        <dbReference type="EMBL" id="PCH61233.1"/>
    </source>
</evidence>
<dbReference type="Gene3D" id="3.10.580.10">
    <property type="entry name" value="CBS-domain"/>
    <property type="match status" value="1"/>
</dbReference>
<dbReference type="CDD" id="cd04623">
    <property type="entry name" value="CBS_pair_bac_euk"/>
    <property type="match status" value="1"/>
</dbReference>
<dbReference type="GO" id="GO:0016301">
    <property type="term" value="F:kinase activity"/>
    <property type="evidence" value="ECO:0007669"/>
    <property type="project" value="UniProtKB-KW"/>
</dbReference>
<accession>A0A2A4MMT6</accession>
<dbReference type="PROSITE" id="PS51371">
    <property type="entry name" value="CBS"/>
    <property type="match status" value="2"/>
</dbReference>
<keyword evidence="4" id="KW-0808">Transferase</keyword>
<dbReference type="EMBL" id="NVQR01000070">
    <property type="protein sequence ID" value="PCH61233.1"/>
    <property type="molecule type" value="Genomic_DNA"/>
</dbReference>
<name>A0A2A4MMT6_9GAMM</name>
<evidence type="ECO:0000313" key="5">
    <source>
        <dbReference type="Proteomes" id="UP000218172"/>
    </source>
</evidence>
<dbReference type="Pfam" id="PF00571">
    <property type="entry name" value="CBS"/>
    <property type="match status" value="2"/>
</dbReference>
<evidence type="ECO:0000256" key="1">
    <source>
        <dbReference type="ARBA" id="ARBA00023122"/>
    </source>
</evidence>
<dbReference type="PANTHER" id="PTHR43080">
    <property type="entry name" value="CBS DOMAIN-CONTAINING PROTEIN CBSX3, MITOCHONDRIAL"/>
    <property type="match status" value="1"/>
</dbReference>
<feature type="domain" description="CBS" evidence="3">
    <location>
        <begin position="77"/>
        <end position="132"/>
    </location>
</feature>
<gene>
    <name evidence="4" type="ORF">COC19_04940</name>
</gene>
<organism evidence="4 5">
    <name type="scientific">SAR86 cluster bacterium</name>
    <dbReference type="NCBI Taxonomy" id="2030880"/>
    <lineage>
        <taxon>Bacteria</taxon>
        <taxon>Pseudomonadati</taxon>
        <taxon>Pseudomonadota</taxon>
        <taxon>Gammaproteobacteria</taxon>
        <taxon>SAR86 cluster</taxon>
    </lineage>
</organism>
<reference evidence="5" key="1">
    <citation type="submission" date="2017-08" db="EMBL/GenBank/DDBJ databases">
        <title>A dynamic microbial community with high functional redundancy inhabits the cold, oxic subseafloor aquifer.</title>
        <authorList>
            <person name="Tully B.J."/>
            <person name="Wheat C.G."/>
            <person name="Glazer B.T."/>
            <person name="Huber J.A."/>
        </authorList>
    </citation>
    <scope>NUCLEOTIDE SEQUENCE [LARGE SCALE GENOMIC DNA]</scope>
</reference>
<dbReference type="InterPro" id="IPR051257">
    <property type="entry name" value="Diverse_CBS-Domain"/>
</dbReference>